<dbReference type="OrthoDB" id="198497at2157"/>
<dbReference type="PROSITE" id="PS51898">
    <property type="entry name" value="TYR_RECOMBINASE"/>
    <property type="match status" value="1"/>
</dbReference>
<dbReference type="Proteomes" id="UP000282323">
    <property type="component" value="Unassembled WGS sequence"/>
</dbReference>
<dbReference type="PANTHER" id="PTHR30349:SF41">
    <property type="entry name" value="INTEGRASE_RECOMBINASE PROTEIN MJ0367-RELATED"/>
    <property type="match status" value="1"/>
</dbReference>
<dbReference type="InterPro" id="IPR002104">
    <property type="entry name" value="Integrase_catalytic"/>
</dbReference>
<dbReference type="Gene3D" id="1.10.150.130">
    <property type="match status" value="1"/>
</dbReference>
<dbReference type="RefSeq" id="WP_124196278.1">
    <property type="nucleotide sequence ID" value="NZ_REGA01000012.1"/>
</dbReference>
<dbReference type="Gene3D" id="1.10.443.10">
    <property type="entry name" value="Intergrase catalytic core"/>
    <property type="match status" value="1"/>
</dbReference>
<proteinExistence type="predicted"/>
<name>A0A3N6P6C9_NATCH</name>
<dbReference type="GO" id="GO:0003677">
    <property type="term" value="F:DNA binding"/>
    <property type="evidence" value="ECO:0007669"/>
    <property type="project" value="UniProtKB-UniRule"/>
</dbReference>
<evidence type="ECO:0000256" key="3">
    <source>
        <dbReference type="ARBA" id="ARBA00023172"/>
    </source>
</evidence>
<evidence type="ECO:0000256" key="4">
    <source>
        <dbReference type="PROSITE-ProRule" id="PRU01248"/>
    </source>
</evidence>
<evidence type="ECO:0000313" key="8">
    <source>
        <dbReference type="EMBL" id="RQG93869.1"/>
    </source>
</evidence>
<sequence>MTDDLEPIAPSEAVAMYLKDRDIAKSTRRAHRRRLRRLIRWCIDEDITNLNDLTGRDIHRFKIEEFDSKDDGGDYSKETIRSVMDTIRVFTRWCASIDAVPQGLSEKVQSPSPENVRSETLERDRAQAILNYLDTYEYASVRHCLLDLLWHAGFRLGEVRALDVGDVNLDQNYVEVVHRPDEDTPLKNGEDGQRLVNISQTTATVIRDYIGSVRDEVTDDYGRKPLLTSQHGRRVQTNLRQIVYSVTRPCVYTNDCPHDRKIQECDAALKVSLASQCPSSVYPHALRRGSITWHLREKMPKHLVSDRMDVSPDVLDKHYDARSDEERMRQRRDYLPFDDENDEDDEKIE</sequence>
<keyword evidence="1" id="KW-0229">DNA integration</keyword>
<dbReference type="GO" id="GO:0015074">
    <property type="term" value="P:DNA integration"/>
    <property type="evidence" value="ECO:0007669"/>
    <property type="project" value="UniProtKB-KW"/>
</dbReference>
<feature type="region of interest" description="Disordered" evidence="5">
    <location>
        <begin position="317"/>
        <end position="349"/>
    </location>
</feature>
<dbReference type="InterPro" id="IPR004107">
    <property type="entry name" value="Integrase_SAM-like_N"/>
</dbReference>
<evidence type="ECO:0000313" key="9">
    <source>
        <dbReference type="Proteomes" id="UP000282323"/>
    </source>
</evidence>
<dbReference type="InterPro" id="IPR011010">
    <property type="entry name" value="DNA_brk_join_enz"/>
</dbReference>
<accession>A0A3N6P6C9</accession>
<feature type="compositionally biased region" description="Acidic residues" evidence="5">
    <location>
        <begin position="336"/>
        <end position="349"/>
    </location>
</feature>
<feature type="domain" description="Tyr recombinase" evidence="6">
    <location>
        <begin position="116"/>
        <end position="333"/>
    </location>
</feature>
<evidence type="ECO:0000256" key="5">
    <source>
        <dbReference type="SAM" id="MobiDB-lite"/>
    </source>
</evidence>
<evidence type="ECO:0000256" key="1">
    <source>
        <dbReference type="ARBA" id="ARBA00022908"/>
    </source>
</evidence>
<feature type="domain" description="Core-binding (CB)" evidence="7">
    <location>
        <begin position="8"/>
        <end position="95"/>
    </location>
</feature>
<dbReference type="EMBL" id="REGA01000012">
    <property type="protein sequence ID" value="RQG93869.1"/>
    <property type="molecule type" value="Genomic_DNA"/>
</dbReference>
<dbReference type="InterPro" id="IPR013762">
    <property type="entry name" value="Integrase-like_cat_sf"/>
</dbReference>
<organism evidence="8 9">
    <name type="scientific">Natrarchaeobius chitinivorans</name>
    <dbReference type="NCBI Taxonomy" id="1679083"/>
    <lineage>
        <taxon>Archaea</taxon>
        <taxon>Methanobacteriati</taxon>
        <taxon>Methanobacteriota</taxon>
        <taxon>Stenosarchaea group</taxon>
        <taxon>Halobacteria</taxon>
        <taxon>Halobacteriales</taxon>
        <taxon>Natrialbaceae</taxon>
        <taxon>Natrarchaeobius</taxon>
    </lineage>
</organism>
<dbReference type="GO" id="GO:0006310">
    <property type="term" value="P:DNA recombination"/>
    <property type="evidence" value="ECO:0007669"/>
    <property type="project" value="UniProtKB-KW"/>
</dbReference>
<evidence type="ECO:0000256" key="2">
    <source>
        <dbReference type="ARBA" id="ARBA00023125"/>
    </source>
</evidence>
<gene>
    <name evidence="8" type="ORF">EA473_14265</name>
</gene>
<reference evidence="8 9" key="1">
    <citation type="submission" date="2018-10" db="EMBL/GenBank/DDBJ databases">
        <title>Natrarchaeobius chitinivorans gen. nov., sp. nov., and Natrarchaeobius haloalkaliphilus sp. nov., alkaliphilic, chitin-utilizing haloarchaea from hypersaline alkaline lakes.</title>
        <authorList>
            <person name="Sorokin D.Y."/>
            <person name="Elcheninov A.G."/>
            <person name="Kostrikina N.A."/>
            <person name="Bale N.J."/>
            <person name="Sinninghe Damste J.S."/>
            <person name="Khijniak T.V."/>
            <person name="Kublanov I.V."/>
            <person name="Toshchakov S.V."/>
        </authorList>
    </citation>
    <scope>NUCLEOTIDE SEQUENCE [LARGE SCALE GENOMIC DNA]</scope>
    <source>
        <strain evidence="8 9">AArcht4T</strain>
    </source>
</reference>
<evidence type="ECO:0000259" key="6">
    <source>
        <dbReference type="PROSITE" id="PS51898"/>
    </source>
</evidence>
<dbReference type="AlphaFoldDB" id="A0A3N6P6C9"/>
<keyword evidence="9" id="KW-1185">Reference proteome</keyword>
<dbReference type="SUPFAM" id="SSF56349">
    <property type="entry name" value="DNA breaking-rejoining enzymes"/>
    <property type="match status" value="1"/>
</dbReference>
<dbReference type="PANTHER" id="PTHR30349">
    <property type="entry name" value="PHAGE INTEGRASE-RELATED"/>
    <property type="match status" value="1"/>
</dbReference>
<protein>
    <submittedName>
        <fullName evidence="8">Site-specific integrase</fullName>
    </submittedName>
</protein>
<keyword evidence="3" id="KW-0233">DNA recombination</keyword>
<dbReference type="Pfam" id="PF00589">
    <property type="entry name" value="Phage_integrase"/>
    <property type="match status" value="1"/>
</dbReference>
<dbReference type="InterPro" id="IPR050090">
    <property type="entry name" value="Tyrosine_recombinase_XerCD"/>
</dbReference>
<dbReference type="InterPro" id="IPR010998">
    <property type="entry name" value="Integrase_recombinase_N"/>
</dbReference>
<dbReference type="InterPro" id="IPR044068">
    <property type="entry name" value="CB"/>
</dbReference>
<dbReference type="Pfam" id="PF02899">
    <property type="entry name" value="Phage_int_SAM_1"/>
    <property type="match status" value="1"/>
</dbReference>
<comment type="caution">
    <text evidence="8">The sequence shown here is derived from an EMBL/GenBank/DDBJ whole genome shotgun (WGS) entry which is preliminary data.</text>
</comment>
<keyword evidence="2 4" id="KW-0238">DNA-binding</keyword>
<dbReference type="PROSITE" id="PS51900">
    <property type="entry name" value="CB"/>
    <property type="match status" value="1"/>
</dbReference>
<evidence type="ECO:0000259" key="7">
    <source>
        <dbReference type="PROSITE" id="PS51900"/>
    </source>
</evidence>
<feature type="compositionally biased region" description="Basic and acidic residues" evidence="5">
    <location>
        <begin position="317"/>
        <end position="335"/>
    </location>
</feature>
<dbReference type="CDD" id="cd00397">
    <property type="entry name" value="DNA_BRE_C"/>
    <property type="match status" value="1"/>
</dbReference>